<dbReference type="Pfam" id="PF08683">
    <property type="entry name" value="CAMSAP_CKK"/>
    <property type="match status" value="1"/>
</dbReference>
<comment type="domain">
    <text evidence="1">The CKK domain binds microtubules.</text>
</comment>
<dbReference type="InterPro" id="IPR038209">
    <property type="entry name" value="CKK_dom_sf"/>
</dbReference>
<accession>A0A5E4MIF8</accession>
<reference evidence="5 6" key="1">
    <citation type="submission" date="2019-08" db="EMBL/GenBank/DDBJ databases">
        <authorList>
            <person name="Alioto T."/>
            <person name="Alioto T."/>
            <person name="Gomez Garrido J."/>
        </authorList>
    </citation>
    <scope>NUCLEOTIDE SEQUENCE [LARGE SCALE GENOMIC DNA]</scope>
</reference>
<dbReference type="InterPro" id="IPR031372">
    <property type="entry name" value="CAMSAP_CC1"/>
</dbReference>
<gene>
    <name evidence="5" type="ORF">CINCED_3A010436</name>
</gene>
<dbReference type="AlphaFoldDB" id="A0A5E4MIF8"/>
<dbReference type="GO" id="GO:0051011">
    <property type="term" value="F:microtubule minus-end binding"/>
    <property type="evidence" value="ECO:0007669"/>
    <property type="project" value="TreeGrafter"/>
</dbReference>
<evidence type="ECO:0000313" key="5">
    <source>
        <dbReference type="EMBL" id="VVC31320.1"/>
    </source>
</evidence>
<organism evidence="5 6">
    <name type="scientific">Cinara cedri</name>
    <dbReference type="NCBI Taxonomy" id="506608"/>
    <lineage>
        <taxon>Eukaryota</taxon>
        <taxon>Metazoa</taxon>
        <taxon>Ecdysozoa</taxon>
        <taxon>Arthropoda</taxon>
        <taxon>Hexapoda</taxon>
        <taxon>Insecta</taxon>
        <taxon>Pterygota</taxon>
        <taxon>Neoptera</taxon>
        <taxon>Paraneoptera</taxon>
        <taxon>Hemiptera</taxon>
        <taxon>Sternorrhyncha</taxon>
        <taxon>Aphidomorpha</taxon>
        <taxon>Aphidoidea</taxon>
        <taxon>Aphididae</taxon>
        <taxon>Lachninae</taxon>
        <taxon>Cinara</taxon>
    </lineage>
</organism>
<comment type="similarity">
    <text evidence="1">Belongs to the CAMSAP1 family.</text>
</comment>
<sequence length="555" mass="63243">MDTTPLSRNSSDVSNNSHVLQRMLYDSLDDITIESPVKSPVHMFKRSISYIDSTQSVFPLSMTTWYQQSCPAPEYSEQGEDCESDGSIKSSQLVNIKLKLEEKRRQIENNKHEIKSLMNNQRTQIGKAAFLHITSGRSSNDDYTTTTSRDVIANTSDKGFFVSFEDKETPKRPKPPLRTKKITSKAKLVDSQETITNTSDKGYFVSFDDNETPKRPKPPLRMKKIDKNLTQVSNNSVSLNNLDKCKHFNVSINNGESIEFSIPVKSTVFKDEIKQRKKDEEKKRRAVILEQYRLKKAIEESDREGKTVNKHLLNSLKTNRNQTLSSQSRLQSKQKKTIEEAKREGKIIDKGFFSSLKTNLKQTLGGPPKLQTLDSQIRHNFCCGSQENIIKTWRTSTSSLCSRSSSCDQDSSLYRCSDTDSGLGRTTPPKRITLPSGSSSLSICCKLEDTRSQSSGSDYGGTKLYKQLVTKSNRSIILNAVEYCVFPGMVNRESKIRVINEINRSEANHFLMLFRDTRFQFRALYLYFTETEKVTKLYGIGPRVVTDSMFDKFFK</sequence>
<dbReference type="InterPro" id="IPR011033">
    <property type="entry name" value="PRC_barrel-like_sf"/>
</dbReference>
<proteinExistence type="inferred from homology"/>
<dbReference type="OrthoDB" id="2125658at2759"/>
<name>A0A5E4MIF8_9HEMI</name>
<evidence type="ECO:0000259" key="4">
    <source>
        <dbReference type="PROSITE" id="PS51508"/>
    </source>
</evidence>
<dbReference type="GO" id="GO:0007026">
    <property type="term" value="P:negative regulation of microtubule depolymerization"/>
    <property type="evidence" value="ECO:0007669"/>
    <property type="project" value="TreeGrafter"/>
</dbReference>
<dbReference type="PANTHER" id="PTHR21595:SF0">
    <property type="entry name" value="PATRONIN"/>
    <property type="match status" value="1"/>
</dbReference>
<keyword evidence="2" id="KW-0175">Coiled coil</keyword>
<dbReference type="SMART" id="SM01051">
    <property type="entry name" value="CAMSAP_CKK"/>
    <property type="match status" value="1"/>
</dbReference>
<dbReference type="GO" id="GO:0031175">
    <property type="term" value="P:neuron projection development"/>
    <property type="evidence" value="ECO:0007669"/>
    <property type="project" value="InterPro"/>
</dbReference>
<evidence type="ECO:0000256" key="2">
    <source>
        <dbReference type="SAM" id="Coils"/>
    </source>
</evidence>
<dbReference type="PROSITE" id="PS51508">
    <property type="entry name" value="CKK"/>
    <property type="match status" value="1"/>
</dbReference>
<evidence type="ECO:0000313" key="6">
    <source>
        <dbReference type="Proteomes" id="UP000325440"/>
    </source>
</evidence>
<dbReference type="GO" id="GO:0005516">
    <property type="term" value="F:calmodulin binding"/>
    <property type="evidence" value="ECO:0007669"/>
    <property type="project" value="InterPro"/>
</dbReference>
<dbReference type="GO" id="GO:0036449">
    <property type="term" value="C:microtubule minus-end"/>
    <property type="evidence" value="ECO:0007669"/>
    <property type="project" value="TreeGrafter"/>
</dbReference>
<dbReference type="GO" id="GO:0030507">
    <property type="term" value="F:spectrin binding"/>
    <property type="evidence" value="ECO:0007669"/>
    <property type="project" value="InterPro"/>
</dbReference>
<evidence type="ECO:0000256" key="3">
    <source>
        <dbReference type="SAM" id="MobiDB-lite"/>
    </source>
</evidence>
<dbReference type="GO" id="GO:0031122">
    <property type="term" value="P:cytoplasmic microtubule organization"/>
    <property type="evidence" value="ECO:0007669"/>
    <property type="project" value="TreeGrafter"/>
</dbReference>
<feature type="coiled-coil region" evidence="2">
    <location>
        <begin position="93"/>
        <end position="124"/>
    </location>
</feature>
<keyword evidence="6" id="KW-1185">Reference proteome</keyword>
<dbReference type="Pfam" id="PF17095">
    <property type="entry name" value="CAMSAP_CC1"/>
    <property type="match status" value="1"/>
</dbReference>
<dbReference type="SUPFAM" id="SSF50346">
    <property type="entry name" value="PRC-barrel domain"/>
    <property type="match status" value="1"/>
</dbReference>
<dbReference type="PANTHER" id="PTHR21595">
    <property type="entry name" value="PATRONIN"/>
    <property type="match status" value="1"/>
</dbReference>
<protein>
    <submittedName>
        <fullName evidence="5">CKK domain,CAMSAP, spectrin and Ca2+/calmodulin-binding region,PRC-barrel-like</fullName>
    </submittedName>
</protein>
<dbReference type="Proteomes" id="UP000325440">
    <property type="component" value="Unassembled WGS sequence"/>
</dbReference>
<dbReference type="InterPro" id="IPR014797">
    <property type="entry name" value="CKK_CAMSAP"/>
</dbReference>
<evidence type="ECO:0000256" key="1">
    <source>
        <dbReference type="PROSITE-ProRule" id="PRU00841"/>
    </source>
</evidence>
<dbReference type="InterPro" id="IPR032940">
    <property type="entry name" value="CAMSAP"/>
</dbReference>
<feature type="region of interest" description="Disordered" evidence="3">
    <location>
        <begin position="406"/>
        <end position="437"/>
    </location>
</feature>
<keyword evidence="1" id="KW-0493">Microtubule</keyword>
<dbReference type="Gene3D" id="3.10.20.360">
    <property type="entry name" value="CKK domain"/>
    <property type="match status" value="1"/>
</dbReference>
<feature type="domain" description="CKK" evidence="4">
    <location>
        <begin position="461"/>
        <end position="555"/>
    </location>
</feature>
<dbReference type="EMBL" id="CABPRJ010000949">
    <property type="protein sequence ID" value="VVC31320.1"/>
    <property type="molecule type" value="Genomic_DNA"/>
</dbReference>